<keyword evidence="1" id="KW-0732">Signal</keyword>
<dbReference type="InterPro" id="IPR050789">
    <property type="entry name" value="Diverse_Enzym_Activities"/>
</dbReference>
<comment type="caution">
    <text evidence="3">The sequence shown here is derived from an EMBL/GenBank/DDBJ whole genome shotgun (WGS) entry which is preliminary data.</text>
</comment>
<evidence type="ECO:0000256" key="1">
    <source>
        <dbReference type="SAM" id="SignalP"/>
    </source>
</evidence>
<keyword evidence="4" id="KW-1185">Reference proteome</keyword>
<dbReference type="PANTHER" id="PTHR43283:SF7">
    <property type="entry name" value="BETA-LACTAMASE-RELATED DOMAIN-CONTAINING PROTEIN"/>
    <property type="match status" value="1"/>
</dbReference>
<dbReference type="Gene3D" id="3.40.710.10">
    <property type="entry name" value="DD-peptidase/beta-lactamase superfamily"/>
    <property type="match status" value="1"/>
</dbReference>
<gene>
    <name evidence="3" type="ORF">OO016_00675</name>
</gene>
<dbReference type="AlphaFoldDB" id="A0AAE3MIL0"/>
<feature type="domain" description="Beta-lactamase-related" evidence="2">
    <location>
        <begin position="52"/>
        <end position="297"/>
    </location>
</feature>
<dbReference type="GO" id="GO:0016787">
    <property type="term" value="F:hydrolase activity"/>
    <property type="evidence" value="ECO:0007669"/>
    <property type="project" value="UniProtKB-KW"/>
</dbReference>
<feature type="signal peptide" evidence="1">
    <location>
        <begin position="1"/>
        <end position="25"/>
    </location>
</feature>
<dbReference type="RefSeq" id="WP_266010094.1">
    <property type="nucleotide sequence ID" value="NZ_JAPFQP010000001.1"/>
</dbReference>
<dbReference type="PANTHER" id="PTHR43283">
    <property type="entry name" value="BETA-LACTAMASE-RELATED"/>
    <property type="match status" value="1"/>
</dbReference>
<organism evidence="3 4">
    <name type="scientific">Lentiprolixibacter aurantiacus</name>
    <dbReference type="NCBI Taxonomy" id="2993939"/>
    <lineage>
        <taxon>Bacteria</taxon>
        <taxon>Pseudomonadati</taxon>
        <taxon>Bacteroidota</taxon>
        <taxon>Flavobacteriia</taxon>
        <taxon>Flavobacteriales</taxon>
        <taxon>Flavobacteriaceae</taxon>
        <taxon>Lentiprolixibacter</taxon>
    </lineage>
</organism>
<name>A0AAE3MIL0_9FLAO</name>
<dbReference type="SUPFAM" id="SSF56601">
    <property type="entry name" value="beta-lactamase/transpeptidase-like"/>
    <property type="match status" value="1"/>
</dbReference>
<dbReference type="Pfam" id="PF00144">
    <property type="entry name" value="Beta-lactamase"/>
    <property type="match status" value="1"/>
</dbReference>
<evidence type="ECO:0000313" key="4">
    <source>
        <dbReference type="Proteomes" id="UP001207116"/>
    </source>
</evidence>
<sequence>MKILIKKKSVLFMFLLFIGGTGLTAQSNTKINTENLEKLIQFSKETYTDEIMLVHHGKVISNWKNSECESIHFNTASMVKSWTGLVVGILIDKGFIESEDEAVCKYIPEWEAGCQNQVTIKNLLTMSSGLRKRRGAEGILAKDTIKDYIMNLRLDTSPNEGFQYSNESVQLLGSIIENVTGKSASKVFREYLFRPLGMDSTSLYKAASGEDVVYGGARTTVDDAVKIGLLMLNGGRYNNKQIISEEWVKKSTTPSEKAPYYGYLWWLDNNSEDKNYAATGDLGKLTIVFPDLNLVFVRRQSCNQDISGNMPWMGPDYLKLIASVLKP</sequence>
<accession>A0AAE3MIL0</accession>
<keyword evidence="3" id="KW-0378">Hydrolase</keyword>
<evidence type="ECO:0000313" key="3">
    <source>
        <dbReference type="EMBL" id="MCX2718099.1"/>
    </source>
</evidence>
<protein>
    <submittedName>
        <fullName evidence="3">Serine hydrolase</fullName>
    </submittedName>
</protein>
<feature type="chain" id="PRO_5042262732" evidence="1">
    <location>
        <begin position="26"/>
        <end position="327"/>
    </location>
</feature>
<reference evidence="3" key="1">
    <citation type="submission" date="2022-11" db="EMBL/GenBank/DDBJ databases">
        <title>The characterization of three novel Bacteroidetes species and genomic analysis of their roles in tidal elemental geochemical cycles.</title>
        <authorList>
            <person name="Ma K.-J."/>
        </authorList>
    </citation>
    <scope>NUCLEOTIDE SEQUENCE</scope>
    <source>
        <strain evidence="3">M415</strain>
    </source>
</reference>
<dbReference type="EMBL" id="JAPFQP010000001">
    <property type="protein sequence ID" value="MCX2718099.1"/>
    <property type="molecule type" value="Genomic_DNA"/>
</dbReference>
<dbReference type="InterPro" id="IPR012338">
    <property type="entry name" value="Beta-lactam/transpept-like"/>
</dbReference>
<dbReference type="InterPro" id="IPR001466">
    <property type="entry name" value="Beta-lactam-related"/>
</dbReference>
<proteinExistence type="predicted"/>
<evidence type="ECO:0000259" key="2">
    <source>
        <dbReference type="Pfam" id="PF00144"/>
    </source>
</evidence>
<dbReference type="Proteomes" id="UP001207116">
    <property type="component" value="Unassembled WGS sequence"/>
</dbReference>